<keyword evidence="5" id="KW-0143">Chaperone</keyword>
<keyword evidence="8" id="KW-1185">Reference proteome</keyword>
<gene>
    <name evidence="7" type="primary">fliS</name>
    <name evidence="7" type="ORF">KK488_05875</name>
</gene>
<dbReference type="GO" id="GO:0071973">
    <property type="term" value="P:bacterial-type flagellum-dependent cell motility"/>
    <property type="evidence" value="ECO:0007669"/>
    <property type="project" value="TreeGrafter"/>
</dbReference>
<sequence length="129" mass="14091">MYMGQQPMKALKRYAAVDTGSRVEGASPHQLVKILFDELLLALDTSALALKAGDRHKCLDRQTRALAILHALETSLDHDRGGEVALSLAIVYREVRRRTLQATSTGEAASMEDARGFIAEIASAWNQIG</sequence>
<evidence type="ECO:0000256" key="2">
    <source>
        <dbReference type="ARBA" id="ARBA00008787"/>
    </source>
</evidence>
<keyword evidence="4 6" id="KW-1005">Bacterial flagellum biogenesis</keyword>
<dbReference type="Pfam" id="PF02561">
    <property type="entry name" value="FliS"/>
    <property type="match status" value="1"/>
</dbReference>
<keyword evidence="7" id="KW-0282">Flagellum</keyword>
<keyword evidence="7" id="KW-0969">Cilium</keyword>
<protein>
    <recommendedName>
        <fullName evidence="6">Flagellar secretion chaperone FliS</fullName>
    </recommendedName>
</protein>
<reference evidence="7" key="1">
    <citation type="submission" date="2021-05" db="EMBL/GenBank/DDBJ databases">
        <title>Genome of Sphingobium sp. strain.</title>
        <authorList>
            <person name="Fan R."/>
        </authorList>
    </citation>
    <scope>NUCLEOTIDE SEQUENCE</scope>
    <source>
        <strain evidence="7">H33</strain>
    </source>
</reference>
<comment type="caution">
    <text evidence="7">The sequence shown here is derived from an EMBL/GenBank/DDBJ whole genome shotgun (WGS) entry which is preliminary data.</text>
</comment>
<comment type="subcellular location">
    <subcellularLocation>
        <location evidence="1 6">Cytoplasm</location>
        <location evidence="1 6">Cytosol</location>
    </subcellularLocation>
</comment>
<dbReference type="AlphaFoldDB" id="A0A9X1DAM7"/>
<dbReference type="Proteomes" id="UP001138757">
    <property type="component" value="Unassembled WGS sequence"/>
</dbReference>
<dbReference type="InterPro" id="IPR003713">
    <property type="entry name" value="FliS"/>
</dbReference>
<dbReference type="Gene3D" id="1.20.120.340">
    <property type="entry name" value="Flagellar protein FliS"/>
    <property type="match status" value="1"/>
</dbReference>
<accession>A0A9X1DAM7</accession>
<evidence type="ECO:0000256" key="1">
    <source>
        <dbReference type="ARBA" id="ARBA00004514"/>
    </source>
</evidence>
<evidence type="ECO:0000256" key="4">
    <source>
        <dbReference type="ARBA" id="ARBA00022795"/>
    </source>
</evidence>
<proteinExistence type="inferred from homology"/>
<evidence type="ECO:0000256" key="6">
    <source>
        <dbReference type="PIRNR" id="PIRNR039090"/>
    </source>
</evidence>
<name>A0A9X1DAM7_9SPHN</name>
<evidence type="ECO:0000313" key="7">
    <source>
        <dbReference type="EMBL" id="MBT2186473.1"/>
    </source>
</evidence>
<dbReference type="InterPro" id="IPR036584">
    <property type="entry name" value="FliS_sf"/>
</dbReference>
<dbReference type="CDD" id="cd16098">
    <property type="entry name" value="FliS"/>
    <property type="match status" value="1"/>
</dbReference>
<dbReference type="EMBL" id="JAHGAW010000003">
    <property type="protein sequence ID" value="MBT2186473.1"/>
    <property type="molecule type" value="Genomic_DNA"/>
</dbReference>
<evidence type="ECO:0000313" key="8">
    <source>
        <dbReference type="Proteomes" id="UP001138757"/>
    </source>
</evidence>
<dbReference type="PIRSF" id="PIRSF039090">
    <property type="entry name" value="Flis"/>
    <property type="match status" value="1"/>
</dbReference>
<dbReference type="NCBIfam" id="TIGR00208">
    <property type="entry name" value="fliS"/>
    <property type="match status" value="1"/>
</dbReference>
<dbReference type="SUPFAM" id="SSF101116">
    <property type="entry name" value="Flagellar export chaperone FliS"/>
    <property type="match status" value="1"/>
</dbReference>
<comment type="similarity">
    <text evidence="2 6">Belongs to the FliS family.</text>
</comment>
<keyword evidence="7" id="KW-0966">Cell projection</keyword>
<dbReference type="PANTHER" id="PTHR34773">
    <property type="entry name" value="FLAGELLAR SECRETION CHAPERONE FLIS"/>
    <property type="match status" value="1"/>
</dbReference>
<organism evidence="7 8">
    <name type="scientific">Sphingobium nicotianae</name>
    <dbReference type="NCBI Taxonomy" id="2782607"/>
    <lineage>
        <taxon>Bacteria</taxon>
        <taxon>Pseudomonadati</taxon>
        <taxon>Pseudomonadota</taxon>
        <taxon>Alphaproteobacteria</taxon>
        <taxon>Sphingomonadales</taxon>
        <taxon>Sphingomonadaceae</taxon>
        <taxon>Sphingobium</taxon>
    </lineage>
</organism>
<evidence type="ECO:0000256" key="3">
    <source>
        <dbReference type="ARBA" id="ARBA00022490"/>
    </source>
</evidence>
<dbReference type="PANTHER" id="PTHR34773:SF1">
    <property type="entry name" value="FLAGELLAR SECRETION CHAPERONE FLIS"/>
    <property type="match status" value="1"/>
</dbReference>
<keyword evidence="3 6" id="KW-0963">Cytoplasm</keyword>
<evidence type="ECO:0000256" key="5">
    <source>
        <dbReference type="ARBA" id="ARBA00023186"/>
    </source>
</evidence>
<dbReference type="GO" id="GO:0044780">
    <property type="term" value="P:bacterial-type flagellum assembly"/>
    <property type="evidence" value="ECO:0007669"/>
    <property type="project" value="InterPro"/>
</dbReference>
<dbReference type="GO" id="GO:0005829">
    <property type="term" value="C:cytosol"/>
    <property type="evidence" value="ECO:0007669"/>
    <property type="project" value="UniProtKB-SubCell"/>
</dbReference>